<evidence type="ECO:0000313" key="2">
    <source>
        <dbReference type="EMBL" id="QPC45610.1"/>
    </source>
</evidence>
<accession>A0A7S8C8Z3</accession>
<dbReference type="EMBL" id="CP049742">
    <property type="protein sequence ID" value="QPC45610.1"/>
    <property type="molecule type" value="Genomic_DNA"/>
</dbReference>
<keyword evidence="1" id="KW-0812">Transmembrane</keyword>
<name>A0A7S8C8Z3_9BACI</name>
<evidence type="ECO:0000313" key="3">
    <source>
        <dbReference type="Proteomes" id="UP000593626"/>
    </source>
</evidence>
<keyword evidence="1" id="KW-0472">Membrane</keyword>
<gene>
    <name evidence="2" type="ORF">G8O30_00770</name>
</gene>
<protein>
    <submittedName>
        <fullName evidence="2">Uncharacterized protein</fullName>
    </submittedName>
</protein>
<proteinExistence type="predicted"/>
<dbReference type="RefSeq" id="WP_239673119.1">
    <property type="nucleotide sequence ID" value="NZ_CP049742.1"/>
</dbReference>
<dbReference type="Proteomes" id="UP000593626">
    <property type="component" value="Chromosome"/>
</dbReference>
<reference evidence="2 3" key="1">
    <citation type="submission" date="2019-07" db="EMBL/GenBank/DDBJ databases">
        <title>Genome sequence of 2 isolates from Red Sea Mangroves.</title>
        <authorList>
            <person name="Sefrji F."/>
            <person name="Michoud G."/>
            <person name="Merlino G."/>
            <person name="Daffonchio D."/>
        </authorList>
    </citation>
    <scope>NUCLEOTIDE SEQUENCE [LARGE SCALE GENOMIC DNA]</scope>
    <source>
        <strain evidence="2 3">R1DC41</strain>
    </source>
</reference>
<dbReference type="KEGG" id="mcui:G8O30_00770"/>
<feature type="transmembrane region" description="Helical" evidence="1">
    <location>
        <begin position="6"/>
        <end position="24"/>
    </location>
</feature>
<sequence length="203" mass="23464">MKKQLVIYTLLSTSLIALFTLWLITSKEKDLYEEYLSGELVNQIVRISVAPSSNLSILEDVLTAGTITRTQAEQLQMNFSYLTFEIQDVIHMAISIQRTKDTSNNVTSINSDYVLFFIQLDFQEDEIQLSEEQLASLKIMNNLMGKYTKVVGEKLKFVSIDDTKGRSGHFFDYYREKGLEDDYWLELLNGFEKVTEETDSLDY</sequence>
<dbReference type="AlphaFoldDB" id="A0A7S8C8Z3"/>
<keyword evidence="3" id="KW-1185">Reference proteome</keyword>
<evidence type="ECO:0000256" key="1">
    <source>
        <dbReference type="SAM" id="Phobius"/>
    </source>
</evidence>
<keyword evidence="1" id="KW-1133">Transmembrane helix</keyword>
<organism evidence="2 3">
    <name type="scientific">Mangrovibacillus cuniculi</name>
    <dbReference type="NCBI Taxonomy" id="2593652"/>
    <lineage>
        <taxon>Bacteria</taxon>
        <taxon>Bacillati</taxon>
        <taxon>Bacillota</taxon>
        <taxon>Bacilli</taxon>
        <taxon>Bacillales</taxon>
        <taxon>Bacillaceae</taxon>
        <taxon>Mangrovibacillus</taxon>
    </lineage>
</organism>